<dbReference type="GO" id="GO:0140359">
    <property type="term" value="F:ABC-type transporter activity"/>
    <property type="evidence" value="ECO:0007669"/>
    <property type="project" value="InterPro"/>
</dbReference>
<keyword evidence="12" id="KW-1185">Reference proteome</keyword>
<name>A0A5C7AKK5_9FLAO</name>
<evidence type="ECO:0000256" key="1">
    <source>
        <dbReference type="ARBA" id="ARBA00004429"/>
    </source>
</evidence>
<feature type="transmembrane region" description="Helical" evidence="9">
    <location>
        <begin position="166"/>
        <end position="188"/>
    </location>
</feature>
<dbReference type="GO" id="GO:0015920">
    <property type="term" value="P:lipopolysaccharide transport"/>
    <property type="evidence" value="ECO:0007669"/>
    <property type="project" value="TreeGrafter"/>
</dbReference>
<dbReference type="PANTHER" id="PTHR30413">
    <property type="entry name" value="INNER MEMBRANE TRANSPORT PERMEASE"/>
    <property type="match status" value="1"/>
</dbReference>
<evidence type="ECO:0000256" key="5">
    <source>
        <dbReference type="ARBA" id="ARBA00022519"/>
    </source>
</evidence>
<feature type="transmembrane region" description="Helical" evidence="9">
    <location>
        <begin position="255"/>
        <end position="276"/>
    </location>
</feature>
<comment type="caution">
    <text evidence="11">The sequence shown here is derived from an EMBL/GenBank/DDBJ whole genome shotgun (WGS) entry which is preliminary data.</text>
</comment>
<sequence length="287" mass="32298">MSLTDKQSDYILVIEPKTKLLDLNLKEVWRYRDLLLLFVRRDFVSVYKQTIFGPLWFFIQPILTTIMFMVVFGGIAKMSTDGLPQAVFYLSGIVIWNYFSGALSLTSNTFIGNAGIFGKVYFPRIITPLSIVISKLLGFGVQFVLFLGVFFYYLCFSDAILKPNAALLLVPVLIIITAGLAFGLGLIISSLTTKYRDFTFLLGFAIQLAMYGTPVIYPLSEIDNPKLKLVIQANPVSAIIETFRYAFTGVGELNWLWLGYSVGFMIVVIILGILIFNKIEKTFMDTV</sequence>
<feature type="transmembrane region" description="Helical" evidence="9">
    <location>
        <begin position="55"/>
        <end position="76"/>
    </location>
</feature>
<dbReference type="PANTHER" id="PTHR30413:SF8">
    <property type="entry name" value="TRANSPORT PERMEASE PROTEIN"/>
    <property type="match status" value="1"/>
</dbReference>
<reference evidence="11 12" key="1">
    <citation type="submission" date="2019-08" db="EMBL/GenBank/DDBJ databases">
        <title>Genome sequence of Gelidibacter salicanalis IC162T.</title>
        <authorList>
            <person name="Bowman J.P."/>
        </authorList>
    </citation>
    <scope>NUCLEOTIDE SEQUENCE [LARGE SCALE GENOMIC DNA]</scope>
    <source>
        <strain evidence="11 12">IC162</strain>
    </source>
</reference>
<evidence type="ECO:0000256" key="9">
    <source>
        <dbReference type="RuleBase" id="RU361157"/>
    </source>
</evidence>
<evidence type="ECO:0000259" key="10">
    <source>
        <dbReference type="PROSITE" id="PS51012"/>
    </source>
</evidence>
<organism evidence="11 12">
    <name type="scientific">Gelidibacter salicanalis</name>
    <dbReference type="NCBI Taxonomy" id="291193"/>
    <lineage>
        <taxon>Bacteria</taxon>
        <taxon>Pseudomonadati</taxon>
        <taxon>Bacteroidota</taxon>
        <taxon>Flavobacteriia</taxon>
        <taxon>Flavobacteriales</taxon>
        <taxon>Flavobacteriaceae</taxon>
        <taxon>Gelidibacter</taxon>
    </lineage>
</organism>
<dbReference type="OrthoDB" id="9786910at2"/>
<dbReference type="EMBL" id="VORX01000002">
    <property type="protein sequence ID" value="TXE09266.1"/>
    <property type="molecule type" value="Genomic_DNA"/>
</dbReference>
<dbReference type="RefSeq" id="WP_146890807.1">
    <property type="nucleotide sequence ID" value="NZ_VORX01000002.1"/>
</dbReference>
<evidence type="ECO:0000256" key="4">
    <source>
        <dbReference type="ARBA" id="ARBA00022475"/>
    </source>
</evidence>
<comment type="subcellular location">
    <subcellularLocation>
        <location evidence="1">Cell inner membrane</location>
        <topology evidence="1">Multi-pass membrane protein</topology>
    </subcellularLocation>
    <subcellularLocation>
        <location evidence="9">Cell membrane</location>
        <topology evidence="9">Multi-pass membrane protein</topology>
    </subcellularLocation>
</comment>
<feature type="domain" description="ABC transmembrane type-2" evidence="10">
    <location>
        <begin position="52"/>
        <end position="279"/>
    </location>
</feature>
<keyword evidence="8 9" id="KW-0472">Membrane</keyword>
<evidence type="ECO:0000256" key="7">
    <source>
        <dbReference type="ARBA" id="ARBA00022989"/>
    </source>
</evidence>
<dbReference type="InterPro" id="IPR047817">
    <property type="entry name" value="ABC2_TM_bact-type"/>
</dbReference>
<keyword evidence="6 9" id="KW-0812">Transmembrane</keyword>
<feature type="transmembrane region" description="Helical" evidence="9">
    <location>
        <begin position="132"/>
        <end position="154"/>
    </location>
</feature>
<protein>
    <recommendedName>
        <fullName evidence="9">Transport permease protein</fullName>
    </recommendedName>
</protein>
<dbReference type="InterPro" id="IPR013525">
    <property type="entry name" value="ABC2_TM"/>
</dbReference>
<feature type="transmembrane region" description="Helical" evidence="9">
    <location>
        <begin position="200"/>
        <end position="219"/>
    </location>
</feature>
<evidence type="ECO:0000256" key="8">
    <source>
        <dbReference type="ARBA" id="ARBA00023136"/>
    </source>
</evidence>
<evidence type="ECO:0000256" key="3">
    <source>
        <dbReference type="ARBA" id="ARBA00022448"/>
    </source>
</evidence>
<dbReference type="Proteomes" id="UP000321734">
    <property type="component" value="Unassembled WGS sequence"/>
</dbReference>
<keyword evidence="7 9" id="KW-1133">Transmembrane helix</keyword>
<keyword evidence="3 9" id="KW-0813">Transport</keyword>
<feature type="transmembrane region" description="Helical" evidence="9">
    <location>
        <begin position="88"/>
        <end position="111"/>
    </location>
</feature>
<comment type="similarity">
    <text evidence="2 9">Belongs to the ABC-2 integral membrane protein family.</text>
</comment>
<proteinExistence type="inferred from homology"/>
<accession>A0A5C7AKK5</accession>
<keyword evidence="5" id="KW-0997">Cell inner membrane</keyword>
<dbReference type="GO" id="GO:0005886">
    <property type="term" value="C:plasma membrane"/>
    <property type="evidence" value="ECO:0007669"/>
    <property type="project" value="UniProtKB-SubCell"/>
</dbReference>
<evidence type="ECO:0000313" key="11">
    <source>
        <dbReference type="EMBL" id="TXE09266.1"/>
    </source>
</evidence>
<evidence type="ECO:0000256" key="6">
    <source>
        <dbReference type="ARBA" id="ARBA00022692"/>
    </source>
</evidence>
<evidence type="ECO:0000256" key="2">
    <source>
        <dbReference type="ARBA" id="ARBA00007783"/>
    </source>
</evidence>
<keyword evidence="4 9" id="KW-1003">Cell membrane</keyword>
<dbReference type="Pfam" id="PF01061">
    <property type="entry name" value="ABC2_membrane"/>
    <property type="match status" value="1"/>
</dbReference>
<gene>
    <name evidence="11" type="ORF">ES711_04885</name>
</gene>
<dbReference type="AlphaFoldDB" id="A0A5C7AKK5"/>
<evidence type="ECO:0000313" key="12">
    <source>
        <dbReference type="Proteomes" id="UP000321734"/>
    </source>
</evidence>
<dbReference type="PROSITE" id="PS51012">
    <property type="entry name" value="ABC_TM2"/>
    <property type="match status" value="1"/>
</dbReference>